<evidence type="ECO:0000313" key="2">
    <source>
        <dbReference type="EMBL" id="KLT38601.1"/>
    </source>
</evidence>
<keyword evidence="3" id="KW-1185">Reference proteome</keyword>
<evidence type="ECO:0000313" key="3">
    <source>
        <dbReference type="Proteomes" id="UP000053611"/>
    </source>
</evidence>
<feature type="compositionally biased region" description="Low complexity" evidence="1">
    <location>
        <begin position="58"/>
        <end position="70"/>
    </location>
</feature>
<dbReference type="AlphaFoldDB" id="A0A0J0XC04"/>
<dbReference type="Proteomes" id="UP000053611">
    <property type="component" value="Unassembled WGS sequence"/>
</dbReference>
<name>A0A0J0XC04_9TREE</name>
<gene>
    <name evidence="2" type="ORF">CC85DRAFT_21649</name>
</gene>
<proteinExistence type="predicted"/>
<dbReference type="RefSeq" id="XP_018275092.1">
    <property type="nucleotide sequence ID" value="XM_018419960.1"/>
</dbReference>
<feature type="region of interest" description="Disordered" evidence="1">
    <location>
        <begin position="42"/>
        <end position="74"/>
    </location>
</feature>
<accession>A0A0J0XC04</accession>
<reference evidence="2 3" key="1">
    <citation type="submission" date="2015-03" db="EMBL/GenBank/DDBJ databases">
        <title>Genomics and transcriptomics of the oil-accumulating basidiomycete yeast T. oleaginosus allow insights into substrate utilization and the diverse evolutionary trajectories of mating systems in fungi.</title>
        <authorList>
            <consortium name="DOE Joint Genome Institute"/>
            <person name="Kourist R."/>
            <person name="Kracht O."/>
            <person name="Bracharz F."/>
            <person name="Lipzen A."/>
            <person name="Nolan M."/>
            <person name="Ohm R."/>
            <person name="Grigoriev I."/>
            <person name="Sun S."/>
            <person name="Heitman J."/>
            <person name="Bruck T."/>
            <person name="Nowrousian M."/>
        </authorList>
    </citation>
    <scope>NUCLEOTIDE SEQUENCE [LARGE SCALE GENOMIC DNA]</scope>
    <source>
        <strain evidence="2 3">IBC0246</strain>
    </source>
</reference>
<protein>
    <submittedName>
        <fullName evidence="2">Uncharacterized protein</fullName>
    </submittedName>
</protein>
<dbReference type="EMBL" id="KQ087294">
    <property type="protein sequence ID" value="KLT38601.1"/>
    <property type="molecule type" value="Genomic_DNA"/>
</dbReference>
<evidence type="ECO:0000256" key="1">
    <source>
        <dbReference type="SAM" id="MobiDB-lite"/>
    </source>
</evidence>
<sequence length="232" mass="25636">MTLTSDTGAGEYATWENASLCRMPHTPPAYAASPSCSIAHPSIRPSSSHKVLRKHTTIHTSHTIHPPSHTVYPPSHTVYPPRGLWKYTTLPLGAIHPPWHTQHLSPRRVDAFGRAADCRPSPPLHAVHPSSTSSGSLPCGGLWKHRTLNPRRHSFTLGHHPPVHTIHIPTMPCNTRKTAKAYYHSDNHICSPPVLYLTPPAPAALQMLYHPANPDHLCQAPRRSERRRLGSG</sequence>
<dbReference type="GeneID" id="28980563"/>
<organism evidence="2 3">
    <name type="scientific">Cutaneotrichosporon oleaginosum</name>
    <dbReference type="NCBI Taxonomy" id="879819"/>
    <lineage>
        <taxon>Eukaryota</taxon>
        <taxon>Fungi</taxon>
        <taxon>Dikarya</taxon>
        <taxon>Basidiomycota</taxon>
        <taxon>Agaricomycotina</taxon>
        <taxon>Tremellomycetes</taxon>
        <taxon>Trichosporonales</taxon>
        <taxon>Trichosporonaceae</taxon>
        <taxon>Cutaneotrichosporon</taxon>
    </lineage>
</organism>